<proteinExistence type="predicted"/>
<name>A0A5J6Z5F5_9CORY</name>
<evidence type="ECO:0000313" key="3">
    <source>
        <dbReference type="Proteomes" id="UP000326711"/>
    </source>
</evidence>
<feature type="compositionally biased region" description="Basic and acidic residues" evidence="1">
    <location>
        <begin position="16"/>
        <end position="28"/>
    </location>
</feature>
<reference evidence="3" key="1">
    <citation type="submission" date="2019-10" db="EMBL/GenBank/DDBJ databases">
        <title>Complete genome sequence of Corynebacterium urogenitalis DSM 108747, isolated from the genital tract of a cow.</title>
        <authorList>
            <person name="Ruckert C."/>
            <person name="Ballas P."/>
            <person name="Wagener K."/>
            <person name="Drillich M."/>
            <person name="Kaempfer P."/>
            <person name="Busse H.-J."/>
            <person name="Ehling-Schulz M."/>
        </authorList>
    </citation>
    <scope>NUCLEOTIDE SEQUENCE [LARGE SCALE GENOMIC DNA]</scope>
    <source>
        <strain evidence="3">LMM 1652</strain>
    </source>
</reference>
<dbReference type="Proteomes" id="UP000326711">
    <property type="component" value="Chromosome"/>
</dbReference>
<dbReference type="OrthoDB" id="4420865at2"/>
<accession>A0A5J6Z5F5</accession>
<feature type="region of interest" description="Disordered" evidence="1">
    <location>
        <begin position="1"/>
        <end position="28"/>
    </location>
</feature>
<sequence length="66" mass="7310">MDGMNPALVADAHRRRQEEESKSLEQRQEELTAAVDALLARDVQGADEVEVLEEAHRLVNDALGRG</sequence>
<keyword evidence="3" id="KW-1185">Reference proteome</keyword>
<dbReference type="EMBL" id="CP045032">
    <property type="protein sequence ID" value="QFQ02256.1"/>
    <property type="molecule type" value="Genomic_DNA"/>
</dbReference>
<evidence type="ECO:0000256" key="1">
    <source>
        <dbReference type="SAM" id="MobiDB-lite"/>
    </source>
</evidence>
<dbReference type="RefSeq" id="WP_151902643.1">
    <property type="nucleotide sequence ID" value="NZ_CP045032.1"/>
</dbReference>
<organism evidence="2 3">
    <name type="scientific">Corynebacterium urogenitale</name>
    <dbReference type="NCBI Taxonomy" id="2487892"/>
    <lineage>
        <taxon>Bacteria</taxon>
        <taxon>Bacillati</taxon>
        <taxon>Actinomycetota</taxon>
        <taxon>Actinomycetes</taxon>
        <taxon>Mycobacteriales</taxon>
        <taxon>Corynebacteriaceae</taxon>
        <taxon>Corynebacterium</taxon>
    </lineage>
</organism>
<dbReference type="AlphaFoldDB" id="A0A5J6Z5F5"/>
<evidence type="ECO:0000313" key="2">
    <source>
        <dbReference type="EMBL" id="QFQ02256.1"/>
    </source>
</evidence>
<protein>
    <submittedName>
        <fullName evidence="2">Uncharacterized protein</fullName>
    </submittedName>
</protein>
<dbReference type="KEGG" id="cuo:CUROG_04405"/>
<gene>
    <name evidence="2" type="ORF">CUROG_04405</name>
</gene>